<dbReference type="PRINTS" id="PR00300">
    <property type="entry name" value="CLPPROTEASEA"/>
</dbReference>
<dbReference type="InterPro" id="IPR018368">
    <property type="entry name" value="ClpA/B_CS1"/>
</dbReference>
<dbReference type="SMART" id="SM00382">
    <property type="entry name" value="AAA"/>
    <property type="match status" value="2"/>
</dbReference>
<dbReference type="Pfam" id="PF17871">
    <property type="entry name" value="AAA_lid_9"/>
    <property type="match status" value="1"/>
</dbReference>
<dbReference type="InterPro" id="IPR001270">
    <property type="entry name" value="ClpA/B"/>
</dbReference>
<evidence type="ECO:0008006" key="11">
    <source>
        <dbReference type="Google" id="ProtNLM"/>
    </source>
</evidence>
<dbReference type="InterPro" id="IPR019489">
    <property type="entry name" value="Clp_ATPase_C"/>
</dbReference>
<evidence type="ECO:0000256" key="6">
    <source>
        <dbReference type="SAM" id="Coils"/>
    </source>
</evidence>
<dbReference type="InterPro" id="IPR003593">
    <property type="entry name" value="AAA+_ATPase"/>
</dbReference>
<reference evidence="9 10" key="1">
    <citation type="journal article" date="2016" name="Nat. Commun.">
        <title>Thousands of microbial genomes shed light on interconnected biogeochemical processes in an aquifer system.</title>
        <authorList>
            <person name="Anantharaman K."/>
            <person name="Brown C.T."/>
            <person name="Hug L.A."/>
            <person name="Sharon I."/>
            <person name="Castelle C.J."/>
            <person name="Probst A.J."/>
            <person name="Thomas B.C."/>
            <person name="Singh A."/>
            <person name="Wilkins M.J."/>
            <person name="Karaoz U."/>
            <person name="Brodie E.L."/>
            <person name="Williams K.H."/>
            <person name="Hubbard S.S."/>
            <person name="Banfield J.F."/>
        </authorList>
    </citation>
    <scope>NUCLEOTIDE SEQUENCE [LARGE SCALE GENOMIC DNA]</scope>
</reference>
<evidence type="ECO:0000313" key="9">
    <source>
        <dbReference type="EMBL" id="OGH04792.1"/>
    </source>
</evidence>
<keyword evidence="1" id="KW-0677">Repeat</keyword>
<dbReference type="EMBL" id="MFNF01000001">
    <property type="protein sequence ID" value="OGH04792.1"/>
    <property type="molecule type" value="Genomic_DNA"/>
</dbReference>
<feature type="domain" description="AAA+ ATPase" evidence="7">
    <location>
        <begin position="545"/>
        <end position="693"/>
    </location>
</feature>
<dbReference type="GO" id="GO:0016887">
    <property type="term" value="F:ATP hydrolysis activity"/>
    <property type="evidence" value="ECO:0007669"/>
    <property type="project" value="InterPro"/>
</dbReference>
<evidence type="ECO:0000256" key="2">
    <source>
        <dbReference type="ARBA" id="ARBA00022741"/>
    </source>
</evidence>
<dbReference type="Pfam" id="PF00004">
    <property type="entry name" value="AAA"/>
    <property type="match status" value="1"/>
</dbReference>
<dbReference type="SUPFAM" id="SSF52540">
    <property type="entry name" value="P-loop containing nucleoside triphosphate hydrolases"/>
    <property type="match status" value="2"/>
</dbReference>
<sequence length="786" mass="87478">MNNFDEVVQGCIELGQAQAIQRKNPELTEFHLLYGLSHNPKSVASKGLKDEKKLILGLLDQLPTLDKAEFERLRPSGKLSEWFTLASSEATASGREDIAEVDLLKHLKRFFPQLKFEMPAEGEAKEVPDFLVDLNALALAGKLDPVIGRSTEIRRVQEILCRRTKNNPVLVGEPGVGKTAIIEGLAGLIVANRVPDVIQGKTIYSLNMGALMAGTKFRGDFEERIEALLGFLKSKGRDGIIFIDEIHLLIGAGKTEGAMDAANLLKPALARGELNCIGATTLAEYQKYIESDSALERRFHQVRVHEPTKEDTIQILMGLKEKLEIHHGIEITEEALVSAVYLSDQFISERFLPDKAIDIIDEAAAGLKLSADSMPPELEELSSLISSKKILQGAHPQTKHLAEEIKELETEFNRQKALWDEKMLGLKRVSQLKQQHDKLKFQLERAKQEGNYEEASRLQYAELPQIEKLLAQSEVSWKLTRKNVGEVIARATGVPVERVLKTHQENLLGLEAFLQSRVLGQEPVLTEIADTLIAAHAGLLDPNRPLGSFLLMGPSGVGKTETAKALQEFLFESNRHLVRIDLSEYRESHSVSKLIGSPPGYVGYDQGGILTEAIRKNPYSVVLFDEIEKAHPDFSDILLQVLDEGRLTDTHGRTASFKNCILFITTNLTDPKGWFKPELIGRIDAILEYRSLGLEVVHRLIERELLLVNEKLEDRELVLELKPALVERIEAAGFDQVYGARPLKSAFGRLVIKPLSKLLLKQPEVKGTVVLDLDENNQGILTAKGA</sequence>
<evidence type="ECO:0000313" key="10">
    <source>
        <dbReference type="Proteomes" id="UP000177583"/>
    </source>
</evidence>
<dbReference type="Pfam" id="PF10431">
    <property type="entry name" value="ClpB_D2-small"/>
    <property type="match status" value="1"/>
</dbReference>
<dbReference type="CDD" id="cd19499">
    <property type="entry name" value="RecA-like_ClpB_Hsp104-like"/>
    <property type="match status" value="1"/>
</dbReference>
<accession>A0A1F6H365</accession>
<evidence type="ECO:0000259" key="8">
    <source>
        <dbReference type="SMART" id="SM01086"/>
    </source>
</evidence>
<comment type="caution">
    <text evidence="9">The sequence shown here is derived from an EMBL/GenBank/DDBJ whole genome shotgun (WGS) entry which is preliminary data.</text>
</comment>
<evidence type="ECO:0000256" key="4">
    <source>
        <dbReference type="ARBA" id="ARBA00023186"/>
    </source>
</evidence>
<dbReference type="InterPro" id="IPR041546">
    <property type="entry name" value="ClpA/ClpB_AAA_lid"/>
</dbReference>
<dbReference type="GO" id="GO:0005737">
    <property type="term" value="C:cytoplasm"/>
    <property type="evidence" value="ECO:0007669"/>
    <property type="project" value="TreeGrafter"/>
</dbReference>
<dbReference type="InterPro" id="IPR036628">
    <property type="entry name" value="Clp_N_dom_sf"/>
</dbReference>
<keyword evidence="6" id="KW-0175">Coiled coil</keyword>
<dbReference type="GO" id="GO:0005524">
    <property type="term" value="F:ATP binding"/>
    <property type="evidence" value="ECO:0007669"/>
    <property type="project" value="UniProtKB-KW"/>
</dbReference>
<dbReference type="Pfam" id="PF07724">
    <property type="entry name" value="AAA_2"/>
    <property type="match status" value="1"/>
</dbReference>
<dbReference type="SUPFAM" id="SSF81923">
    <property type="entry name" value="Double Clp-N motif"/>
    <property type="match status" value="1"/>
</dbReference>
<keyword evidence="4 5" id="KW-0143">Chaperone</keyword>
<dbReference type="Proteomes" id="UP000177583">
    <property type="component" value="Unassembled WGS sequence"/>
</dbReference>
<dbReference type="GO" id="GO:0034605">
    <property type="term" value="P:cellular response to heat"/>
    <property type="evidence" value="ECO:0007669"/>
    <property type="project" value="TreeGrafter"/>
</dbReference>
<evidence type="ECO:0000259" key="7">
    <source>
        <dbReference type="SMART" id="SM00382"/>
    </source>
</evidence>
<protein>
    <recommendedName>
        <fullName evidence="11">ATP-dependent chaperone ClpB</fullName>
    </recommendedName>
</protein>
<dbReference type="PANTHER" id="PTHR11638:SF18">
    <property type="entry name" value="HEAT SHOCK PROTEIN 104"/>
    <property type="match status" value="1"/>
</dbReference>
<dbReference type="Gene3D" id="1.10.1780.10">
    <property type="entry name" value="Clp, N-terminal domain"/>
    <property type="match status" value="1"/>
</dbReference>
<evidence type="ECO:0000256" key="3">
    <source>
        <dbReference type="ARBA" id="ARBA00022840"/>
    </source>
</evidence>
<keyword evidence="3 5" id="KW-0067">ATP-binding</keyword>
<dbReference type="AlphaFoldDB" id="A0A1F6H365"/>
<dbReference type="CDD" id="cd00009">
    <property type="entry name" value="AAA"/>
    <property type="match status" value="1"/>
</dbReference>
<dbReference type="InterPro" id="IPR003959">
    <property type="entry name" value="ATPase_AAA_core"/>
</dbReference>
<keyword evidence="2 5" id="KW-0547">Nucleotide-binding</keyword>
<dbReference type="Gene3D" id="1.10.8.60">
    <property type="match status" value="1"/>
</dbReference>
<dbReference type="PROSITE" id="PS00871">
    <property type="entry name" value="CLPAB_2"/>
    <property type="match status" value="1"/>
</dbReference>
<evidence type="ECO:0000256" key="1">
    <source>
        <dbReference type="ARBA" id="ARBA00022737"/>
    </source>
</evidence>
<dbReference type="PANTHER" id="PTHR11638">
    <property type="entry name" value="ATP-DEPENDENT CLP PROTEASE"/>
    <property type="match status" value="1"/>
</dbReference>
<name>A0A1F6H365_9PROT</name>
<organism evidence="9 10">
    <name type="scientific">Candidatus Lambdaproteobacteria bacterium RIFOXYD2_FULL_56_26</name>
    <dbReference type="NCBI Taxonomy" id="1817773"/>
    <lineage>
        <taxon>Bacteria</taxon>
        <taxon>Pseudomonadati</taxon>
        <taxon>Pseudomonadota</taxon>
        <taxon>Candidatus Lambdaproteobacteria</taxon>
    </lineage>
</organism>
<dbReference type="InterPro" id="IPR050130">
    <property type="entry name" value="ClpA_ClpB"/>
</dbReference>
<comment type="similarity">
    <text evidence="5">Belongs to the ClpA/ClpB family.</text>
</comment>
<feature type="domain" description="Clp ATPase C-terminal" evidence="8">
    <location>
        <begin position="692"/>
        <end position="781"/>
    </location>
</feature>
<gene>
    <name evidence="9" type="ORF">A2557_07340</name>
</gene>
<dbReference type="InterPro" id="IPR027417">
    <property type="entry name" value="P-loop_NTPase"/>
</dbReference>
<proteinExistence type="inferred from homology"/>
<dbReference type="InterPro" id="IPR028299">
    <property type="entry name" value="ClpA/B_CS2"/>
</dbReference>
<dbReference type="SMART" id="SM01086">
    <property type="entry name" value="ClpB_D2-small"/>
    <property type="match status" value="1"/>
</dbReference>
<feature type="domain" description="AAA+ ATPase" evidence="7">
    <location>
        <begin position="164"/>
        <end position="309"/>
    </location>
</feature>
<evidence type="ECO:0000256" key="5">
    <source>
        <dbReference type="RuleBase" id="RU004432"/>
    </source>
</evidence>
<feature type="coiled-coil region" evidence="6">
    <location>
        <begin position="398"/>
        <end position="449"/>
    </location>
</feature>
<dbReference type="Gene3D" id="3.40.50.300">
    <property type="entry name" value="P-loop containing nucleotide triphosphate hydrolases"/>
    <property type="match status" value="3"/>
</dbReference>
<dbReference type="PROSITE" id="PS00870">
    <property type="entry name" value="CLPAB_1"/>
    <property type="match status" value="1"/>
</dbReference>